<name>A0ABV2YQH7_9ACTN</name>
<dbReference type="Proteomes" id="UP001550850">
    <property type="component" value="Unassembled WGS sequence"/>
</dbReference>
<protein>
    <recommendedName>
        <fullName evidence="3">YdhG-like domain-containing protein</fullName>
    </recommendedName>
</protein>
<dbReference type="Gene3D" id="3.90.1150.200">
    <property type="match status" value="1"/>
</dbReference>
<accession>A0ABV2YQH7</accession>
<evidence type="ECO:0008006" key="3">
    <source>
        <dbReference type="Google" id="ProtNLM"/>
    </source>
</evidence>
<dbReference type="SUPFAM" id="SSF159888">
    <property type="entry name" value="YdhG-like"/>
    <property type="match status" value="1"/>
</dbReference>
<keyword evidence="2" id="KW-1185">Reference proteome</keyword>
<proteinExistence type="predicted"/>
<sequence>MKSTRAAVTVDEAQEGFTAEEIAAMKERAKEVRKGSRRGGAKADPEAEVLAKIAEMDEADRLLATRVHEIVREAAPELAPRLWYGMPAYSKGGKVLCFFKAAGKFGSRYAEFGFSDVAALDDGAFWPTAYALTRLTDEIEARLAELVRGAAAG</sequence>
<gene>
    <name evidence="1" type="ORF">AB0E65_27845</name>
</gene>
<organism evidence="1 2">
    <name type="scientific">Streptomyces fragilis</name>
    <dbReference type="NCBI Taxonomy" id="67301"/>
    <lineage>
        <taxon>Bacteria</taxon>
        <taxon>Bacillati</taxon>
        <taxon>Actinomycetota</taxon>
        <taxon>Actinomycetes</taxon>
        <taxon>Kitasatosporales</taxon>
        <taxon>Streptomycetaceae</taxon>
        <taxon>Streptomyces</taxon>
    </lineage>
</organism>
<dbReference type="EMBL" id="JBEZUR010000078">
    <property type="protein sequence ID" value="MEU3557990.1"/>
    <property type="molecule type" value="Genomic_DNA"/>
</dbReference>
<dbReference type="RefSeq" id="WP_108953229.1">
    <property type="nucleotide sequence ID" value="NZ_BEVZ01000002.1"/>
</dbReference>
<reference evidence="1 2" key="1">
    <citation type="submission" date="2024-06" db="EMBL/GenBank/DDBJ databases">
        <title>The Natural Products Discovery Center: Release of the First 8490 Sequenced Strains for Exploring Actinobacteria Biosynthetic Diversity.</title>
        <authorList>
            <person name="Kalkreuter E."/>
            <person name="Kautsar S.A."/>
            <person name="Yang D."/>
            <person name="Bader C.D."/>
            <person name="Teijaro C.N."/>
            <person name="Fluegel L."/>
            <person name="Davis C.M."/>
            <person name="Simpson J.R."/>
            <person name="Lauterbach L."/>
            <person name="Steele A.D."/>
            <person name="Gui C."/>
            <person name="Meng S."/>
            <person name="Li G."/>
            <person name="Viehrig K."/>
            <person name="Ye F."/>
            <person name="Su P."/>
            <person name="Kiefer A.F."/>
            <person name="Nichols A."/>
            <person name="Cepeda A.J."/>
            <person name="Yan W."/>
            <person name="Fan B."/>
            <person name="Jiang Y."/>
            <person name="Adhikari A."/>
            <person name="Zheng C.-J."/>
            <person name="Schuster L."/>
            <person name="Cowan T.M."/>
            <person name="Smanski M.J."/>
            <person name="Chevrette M.G."/>
            <person name="De Carvalho L.P.S."/>
            <person name="Shen B."/>
        </authorList>
    </citation>
    <scope>NUCLEOTIDE SEQUENCE [LARGE SCALE GENOMIC DNA]</scope>
    <source>
        <strain evidence="1 2">NPDC038104</strain>
    </source>
</reference>
<evidence type="ECO:0000313" key="2">
    <source>
        <dbReference type="Proteomes" id="UP001550850"/>
    </source>
</evidence>
<evidence type="ECO:0000313" key="1">
    <source>
        <dbReference type="EMBL" id="MEU3557990.1"/>
    </source>
</evidence>
<comment type="caution">
    <text evidence="1">The sequence shown here is derived from an EMBL/GenBank/DDBJ whole genome shotgun (WGS) entry which is preliminary data.</text>
</comment>